<evidence type="ECO:0000259" key="11">
    <source>
        <dbReference type="Pfam" id="PF21226"/>
    </source>
</evidence>
<dbReference type="PANTHER" id="PTHR32438">
    <property type="entry name" value="4-ALPHA-GLUCANOTRANSFERASE DPE1, CHLOROPLASTIC/AMYLOPLASTIC"/>
    <property type="match status" value="1"/>
</dbReference>
<keyword evidence="7 10" id="KW-0119">Carbohydrate metabolism</keyword>
<feature type="domain" description="MalQ N-terminal beta-sandwich" evidence="11">
    <location>
        <begin position="66"/>
        <end position="138"/>
    </location>
</feature>
<organism evidence="12 13">
    <name type="scientific">Naumannella cuiyingiana</name>
    <dbReference type="NCBI Taxonomy" id="1347891"/>
    <lineage>
        <taxon>Bacteria</taxon>
        <taxon>Bacillati</taxon>
        <taxon>Actinomycetota</taxon>
        <taxon>Actinomycetes</taxon>
        <taxon>Propionibacteriales</taxon>
        <taxon>Propionibacteriaceae</taxon>
        <taxon>Naumannella</taxon>
    </lineage>
</organism>
<evidence type="ECO:0000256" key="6">
    <source>
        <dbReference type="ARBA" id="ARBA00022679"/>
    </source>
</evidence>
<dbReference type="PANTHER" id="PTHR32438:SF5">
    <property type="entry name" value="4-ALPHA-GLUCANOTRANSFERASE DPE1, CHLOROPLASTIC_AMYLOPLASTIC"/>
    <property type="match status" value="1"/>
</dbReference>
<keyword evidence="6 10" id="KW-0808">Transferase</keyword>
<dbReference type="Proteomes" id="UP000527616">
    <property type="component" value="Unassembled WGS sequence"/>
</dbReference>
<dbReference type="GO" id="GO:0005975">
    <property type="term" value="P:carbohydrate metabolic process"/>
    <property type="evidence" value="ECO:0007669"/>
    <property type="project" value="InterPro"/>
</dbReference>
<dbReference type="Gene3D" id="3.20.20.80">
    <property type="entry name" value="Glycosidases"/>
    <property type="match status" value="1"/>
</dbReference>
<evidence type="ECO:0000256" key="3">
    <source>
        <dbReference type="ARBA" id="ARBA00012560"/>
    </source>
</evidence>
<comment type="similarity">
    <text evidence="2 10">Belongs to the disproportionating enzyme family.</text>
</comment>
<evidence type="ECO:0000313" key="13">
    <source>
        <dbReference type="Proteomes" id="UP000527616"/>
    </source>
</evidence>
<comment type="catalytic activity">
    <reaction evidence="1 10">
        <text>Transfers a segment of a (1-&gt;4)-alpha-D-glucan to a new position in an acceptor, which may be glucose or a (1-&gt;4)-alpha-D-glucan.</text>
        <dbReference type="EC" id="2.4.1.25"/>
    </reaction>
</comment>
<dbReference type="GO" id="GO:0004134">
    <property type="term" value="F:4-alpha-glucanotransferase activity"/>
    <property type="evidence" value="ECO:0007669"/>
    <property type="project" value="UniProtKB-EC"/>
</dbReference>
<accession>A0A7Z0D778</accession>
<dbReference type="NCBIfam" id="TIGR00217">
    <property type="entry name" value="malQ"/>
    <property type="match status" value="1"/>
</dbReference>
<dbReference type="InterPro" id="IPR048458">
    <property type="entry name" value="MalQ_N"/>
</dbReference>
<evidence type="ECO:0000313" key="12">
    <source>
        <dbReference type="EMBL" id="NYI70165.1"/>
    </source>
</evidence>
<dbReference type="InterPro" id="IPR003385">
    <property type="entry name" value="Glyco_hydro_77"/>
</dbReference>
<evidence type="ECO:0000256" key="9">
    <source>
        <dbReference type="ARBA" id="ARBA00031501"/>
    </source>
</evidence>
<dbReference type="EC" id="2.4.1.25" evidence="3 10"/>
<reference evidence="12 13" key="1">
    <citation type="submission" date="2020-07" db="EMBL/GenBank/DDBJ databases">
        <title>Sequencing the genomes of 1000 actinobacteria strains.</title>
        <authorList>
            <person name="Klenk H.-P."/>
        </authorList>
    </citation>
    <scope>NUCLEOTIDE SEQUENCE [LARGE SCALE GENOMIC DNA]</scope>
    <source>
        <strain evidence="12 13">DSM 103164</strain>
    </source>
</reference>
<sequence length="698" mass="74579">MSTASPLHELAVAHGIATEYQDWRQVRRTASDATLRAVLTDLGVDASTPERIDAALAAARAAAAALPPVIIAREGRPGTVPAPTGTLAELVTEDGARRSLGPARSGELALPGDLPLGYHRLDLASPARRIARTLIVVPERIPVPPALAATRQWGTATQVYSMTSARSWGIGDLADLADLARWSGREHGAGFVLVNPLQAGGVVPPLEPSPYLPASRRFTDPLYLAIDRLPEYAALSAAERAEVDRLADAARASLGELIDRDAVWNAKLAALRILFGHVDRAGEALTAYRTAWGRPLTDFATWCALAREHGPRWQDWPAGLRSPELPDVAGYADAHRDEIDFWCWVQYAADAQLGEVQAGARAAGMALGVMHDLAVGVSPDGADAWGLGDVFARSCRVGAPPDAFNQLGQDWGQHPWRPDRLAQVAYAPFRDMVAGILRHAGGLRIDHVMGLFRLWWVPGDAAPTEGTYVHYDHEAMLGILALEAQRAGAVIVGEDLGTVEPEVRTELAGRGVLGTSILWFEQDWDAGVPLEPGQWRRDCLASVTTHDLPPTAGYLDGVHIALRDRLGLLTIPVADEEAALAADIARWREMLARHGLLAPGAGPDAMIEGLHAFLGLTPARLLGVSVSDLAGDRRAQNQPGTSDEYPNWRLPLADADGRTVLLEELIASPRANALAEVMRAASARDASAGAASARDDSP</sequence>
<evidence type="ECO:0000256" key="2">
    <source>
        <dbReference type="ARBA" id="ARBA00005684"/>
    </source>
</evidence>
<name>A0A7Z0D778_9ACTN</name>
<dbReference type="Pfam" id="PF21226">
    <property type="entry name" value="MalQ_N"/>
    <property type="match status" value="1"/>
</dbReference>
<keyword evidence="13" id="KW-1185">Reference proteome</keyword>
<protein>
    <recommendedName>
        <fullName evidence="4 10">4-alpha-glucanotransferase</fullName>
        <ecNumber evidence="3 10">2.4.1.25</ecNumber>
    </recommendedName>
    <alternativeName>
        <fullName evidence="8 10">Amylomaltase</fullName>
    </alternativeName>
    <alternativeName>
        <fullName evidence="9 10">Disproportionating enzyme</fullName>
    </alternativeName>
</protein>
<evidence type="ECO:0000256" key="4">
    <source>
        <dbReference type="ARBA" id="ARBA00020295"/>
    </source>
</evidence>
<proteinExistence type="inferred from homology"/>
<gene>
    <name evidence="12" type="ORF">GGQ54_000725</name>
</gene>
<dbReference type="EMBL" id="JACBZS010000001">
    <property type="protein sequence ID" value="NYI70165.1"/>
    <property type="molecule type" value="Genomic_DNA"/>
</dbReference>
<keyword evidence="5 10" id="KW-0328">Glycosyltransferase</keyword>
<dbReference type="Pfam" id="PF02446">
    <property type="entry name" value="Glyco_hydro_77"/>
    <property type="match status" value="1"/>
</dbReference>
<comment type="caution">
    <text evidence="12">The sequence shown here is derived from an EMBL/GenBank/DDBJ whole genome shotgun (WGS) entry which is preliminary data.</text>
</comment>
<evidence type="ECO:0000256" key="1">
    <source>
        <dbReference type="ARBA" id="ARBA00000439"/>
    </source>
</evidence>
<evidence type="ECO:0000256" key="8">
    <source>
        <dbReference type="ARBA" id="ARBA00031423"/>
    </source>
</evidence>
<evidence type="ECO:0000256" key="10">
    <source>
        <dbReference type="RuleBase" id="RU361207"/>
    </source>
</evidence>
<dbReference type="InterPro" id="IPR017853">
    <property type="entry name" value="GH"/>
</dbReference>
<evidence type="ECO:0000256" key="7">
    <source>
        <dbReference type="ARBA" id="ARBA00023277"/>
    </source>
</evidence>
<evidence type="ECO:0000256" key="5">
    <source>
        <dbReference type="ARBA" id="ARBA00022676"/>
    </source>
</evidence>
<dbReference type="RefSeq" id="WP_179444148.1">
    <property type="nucleotide sequence ID" value="NZ_JACBZS010000001.1"/>
</dbReference>
<dbReference type="SUPFAM" id="SSF51445">
    <property type="entry name" value="(Trans)glycosidases"/>
    <property type="match status" value="1"/>
</dbReference>
<dbReference type="AlphaFoldDB" id="A0A7Z0D778"/>